<comment type="caution">
    <text evidence="2">The sequence shown here is derived from an EMBL/GenBank/DDBJ whole genome shotgun (WGS) entry which is preliminary data.</text>
</comment>
<organism evidence="2 3">
    <name type="scientific">Chara braunii</name>
    <name type="common">Braun's stonewort</name>
    <dbReference type="NCBI Taxonomy" id="69332"/>
    <lineage>
        <taxon>Eukaryota</taxon>
        <taxon>Viridiplantae</taxon>
        <taxon>Streptophyta</taxon>
        <taxon>Charophyceae</taxon>
        <taxon>Charales</taxon>
        <taxon>Characeae</taxon>
        <taxon>Chara</taxon>
    </lineage>
</organism>
<dbReference type="AlphaFoldDB" id="A0A388JQE9"/>
<protein>
    <submittedName>
        <fullName evidence="2">Uncharacterized protein</fullName>
    </submittedName>
</protein>
<dbReference type="EMBL" id="BFEA01000008">
    <property type="protein sequence ID" value="GBG60046.1"/>
    <property type="molecule type" value="Genomic_DNA"/>
</dbReference>
<reference evidence="2 3" key="1">
    <citation type="journal article" date="2018" name="Cell">
        <title>The Chara Genome: Secondary Complexity and Implications for Plant Terrestrialization.</title>
        <authorList>
            <person name="Nishiyama T."/>
            <person name="Sakayama H."/>
            <person name="Vries J.D."/>
            <person name="Buschmann H."/>
            <person name="Saint-Marcoux D."/>
            <person name="Ullrich K.K."/>
            <person name="Haas F.B."/>
            <person name="Vanderstraeten L."/>
            <person name="Becker D."/>
            <person name="Lang D."/>
            <person name="Vosolsobe S."/>
            <person name="Rombauts S."/>
            <person name="Wilhelmsson P.K.I."/>
            <person name="Janitza P."/>
            <person name="Kern R."/>
            <person name="Heyl A."/>
            <person name="Rumpler F."/>
            <person name="Villalobos L.I.A.C."/>
            <person name="Clay J.M."/>
            <person name="Skokan R."/>
            <person name="Toyoda A."/>
            <person name="Suzuki Y."/>
            <person name="Kagoshima H."/>
            <person name="Schijlen E."/>
            <person name="Tajeshwar N."/>
            <person name="Catarino B."/>
            <person name="Hetherington A.J."/>
            <person name="Saltykova A."/>
            <person name="Bonnot C."/>
            <person name="Breuninger H."/>
            <person name="Symeonidi A."/>
            <person name="Radhakrishnan G.V."/>
            <person name="Van Nieuwerburgh F."/>
            <person name="Deforce D."/>
            <person name="Chang C."/>
            <person name="Karol K.G."/>
            <person name="Hedrich R."/>
            <person name="Ulvskov P."/>
            <person name="Glockner G."/>
            <person name="Delwiche C.F."/>
            <person name="Petrasek J."/>
            <person name="Van de Peer Y."/>
            <person name="Friml J."/>
            <person name="Beilby M."/>
            <person name="Dolan L."/>
            <person name="Kohara Y."/>
            <person name="Sugano S."/>
            <person name="Fujiyama A."/>
            <person name="Delaux P.-M."/>
            <person name="Quint M."/>
            <person name="TheiBen G."/>
            <person name="Hagemann M."/>
            <person name="Harholt J."/>
            <person name="Dunand C."/>
            <person name="Zachgo S."/>
            <person name="Langdale J."/>
            <person name="Maumus F."/>
            <person name="Straeten D.V.D."/>
            <person name="Gould S.B."/>
            <person name="Rensing S.A."/>
        </authorList>
    </citation>
    <scope>NUCLEOTIDE SEQUENCE [LARGE SCALE GENOMIC DNA]</scope>
    <source>
        <strain evidence="2 3">S276</strain>
    </source>
</reference>
<sequence>MNRVVHHLLQHSILSIVLPRGGGSGGGGGVVVVEVVVEEKMVAVAVVAVAVVAVQEAARFQQQLRHWCALRVVVLRADVACLQNEHSATAERERNASMERGECARGPHRRAKGAARAPASERVVGACALQVLTMKGELLGGAKVLTTSKRSEVVAVVSTIAIRYRIERTTTSLRMRLYVRKQRQLMQQVIDAPDCVSLSESIVQFCYAMASGVIPQATPSGWTRRTGGTREDLRRVDDTTKGYYKEKLRMSPRVFREIVEALSPHLQRRVTFYRVPLMSDRIVAYALYRWASWQTYESSTSSFNIGRASGLIAVDIMRALPKVFRKKISWPSGLQWLVVLRAY</sequence>
<evidence type="ECO:0000256" key="1">
    <source>
        <dbReference type="SAM" id="MobiDB-lite"/>
    </source>
</evidence>
<proteinExistence type="predicted"/>
<dbReference type="Proteomes" id="UP000265515">
    <property type="component" value="Unassembled WGS sequence"/>
</dbReference>
<name>A0A388JQE9_CHABU</name>
<gene>
    <name evidence="2" type="ORF">CBR_g377</name>
</gene>
<feature type="region of interest" description="Disordered" evidence="1">
    <location>
        <begin position="90"/>
        <end position="117"/>
    </location>
</feature>
<evidence type="ECO:0000313" key="3">
    <source>
        <dbReference type="Proteomes" id="UP000265515"/>
    </source>
</evidence>
<accession>A0A388JQE9</accession>
<dbReference type="Gramene" id="GBG60046">
    <property type="protein sequence ID" value="GBG60046"/>
    <property type="gene ID" value="CBR_g377"/>
</dbReference>
<feature type="compositionally biased region" description="Basic and acidic residues" evidence="1">
    <location>
        <begin position="90"/>
        <end position="105"/>
    </location>
</feature>
<evidence type="ECO:0000313" key="2">
    <source>
        <dbReference type="EMBL" id="GBG60046.1"/>
    </source>
</evidence>
<keyword evidence="3" id="KW-1185">Reference proteome</keyword>